<dbReference type="KEGG" id="trb:HB776_28130"/>
<name>A0A7G6U6L0_9BRAD</name>
<evidence type="ECO:0000313" key="1">
    <source>
        <dbReference type="EMBL" id="QND74642.1"/>
    </source>
</evidence>
<organism evidence="1 2">
    <name type="scientific">Tardiphaga robiniae</name>
    <dbReference type="NCBI Taxonomy" id="943830"/>
    <lineage>
        <taxon>Bacteria</taxon>
        <taxon>Pseudomonadati</taxon>
        <taxon>Pseudomonadota</taxon>
        <taxon>Alphaproteobacteria</taxon>
        <taxon>Hyphomicrobiales</taxon>
        <taxon>Nitrobacteraceae</taxon>
        <taxon>Tardiphaga</taxon>
    </lineage>
</organism>
<sequence length="261" mass="28338">MTRTRPSVLNMLVWAYWDLYHALRTAWLPALIATAIVSIGTVAALIGPLFLTRDPIAQALARQTITTGLCFLLTPFLLAIHRLVVLGELTQQYDFTPSEPRFQSYFGWLALAVFIMGVPSLLEALTTPRGPVYYSAGQSFPGSSRSVVVTIIHLTGLVAVQYCLALLPAVAVDAPGATWQNAVSDTRRHIWFVLMATILPLIPIGLLALAVAPLVGSRNHVGMVVSTLWFGAILVVALTLVAVVASRLYQLIGDRLNVPLR</sequence>
<dbReference type="RefSeq" id="WP_175368690.1">
    <property type="nucleotide sequence ID" value="NZ_CP050292.1"/>
</dbReference>
<gene>
    <name evidence="1" type="ORF">HB776_28130</name>
</gene>
<proteinExistence type="predicted"/>
<accession>A0A7G6U6L0</accession>
<evidence type="ECO:0000313" key="2">
    <source>
        <dbReference type="Proteomes" id="UP000515291"/>
    </source>
</evidence>
<dbReference type="Proteomes" id="UP000515291">
    <property type="component" value="Chromosome"/>
</dbReference>
<reference evidence="2" key="1">
    <citation type="journal article" date="2020" name="Mol. Plant Microbe">
        <title>Rhizobial microsymbionts of the narrowly endemic Oxytropis species growing in Kamchatka are characterized by significant genetic diversity and possess a set of genes that are associated with T3SS and T6SS secretion systems and can affect the development of symbiosis.</title>
        <authorList>
            <person name="Safronova V."/>
            <person name="Guro P."/>
            <person name="Sazanova A."/>
            <person name="Kuznetsova I."/>
            <person name="Belimov A."/>
            <person name="Yakubov V."/>
            <person name="Chirak E."/>
            <person name="Afonin A."/>
            <person name="Gogolev Y."/>
            <person name="Andronov E."/>
            <person name="Tikhonovich I."/>
        </authorList>
    </citation>
    <scope>NUCLEOTIDE SEQUENCE [LARGE SCALE GENOMIC DNA]</scope>
    <source>
        <strain evidence="2">581</strain>
    </source>
</reference>
<dbReference type="AlphaFoldDB" id="A0A7G6U6L0"/>
<dbReference type="EMBL" id="CP050292">
    <property type="protein sequence ID" value="QND74642.1"/>
    <property type="molecule type" value="Genomic_DNA"/>
</dbReference>
<protein>
    <submittedName>
        <fullName evidence="1">Uncharacterized protein</fullName>
    </submittedName>
</protein>